<organism evidence="1 2">
    <name type="scientific">Trichonephila clavata</name>
    <name type="common">Joro spider</name>
    <name type="synonym">Nephila clavata</name>
    <dbReference type="NCBI Taxonomy" id="2740835"/>
    <lineage>
        <taxon>Eukaryota</taxon>
        <taxon>Metazoa</taxon>
        <taxon>Ecdysozoa</taxon>
        <taxon>Arthropoda</taxon>
        <taxon>Chelicerata</taxon>
        <taxon>Arachnida</taxon>
        <taxon>Araneae</taxon>
        <taxon>Araneomorphae</taxon>
        <taxon>Entelegynae</taxon>
        <taxon>Araneoidea</taxon>
        <taxon>Nephilidae</taxon>
        <taxon>Trichonephila</taxon>
    </lineage>
</organism>
<dbReference type="AlphaFoldDB" id="A0A8X6LTK1"/>
<dbReference type="OrthoDB" id="6512965at2759"/>
<keyword evidence="2" id="KW-1185">Reference proteome</keyword>
<dbReference type="EMBL" id="BMAO01027862">
    <property type="protein sequence ID" value="GFR20157.1"/>
    <property type="molecule type" value="Genomic_DNA"/>
</dbReference>
<proteinExistence type="predicted"/>
<dbReference type="Proteomes" id="UP000887116">
    <property type="component" value="Unassembled WGS sequence"/>
</dbReference>
<sequence length="80" mass="9154">MEIFERSKFEPERKRISMIKHEDLKTALPDWSKQGRSQNAHISGPLMLERSNELAKQIGITFSENPGSNVVDGWDVSNLK</sequence>
<accession>A0A8X6LTK1</accession>
<evidence type="ECO:0000313" key="2">
    <source>
        <dbReference type="Proteomes" id="UP000887116"/>
    </source>
</evidence>
<evidence type="ECO:0000313" key="1">
    <source>
        <dbReference type="EMBL" id="GFR20157.1"/>
    </source>
</evidence>
<gene>
    <name evidence="1" type="ORF">TNCT_626161</name>
</gene>
<reference evidence="1" key="1">
    <citation type="submission" date="2020-07" db="EMBL/GenBank/DDBJ databases">
        <title>Multicomponent nature underlies the extraordinary mechanical properties of spider dragline silk.</title>
        <authorList>
            <person name="Kono N."/>
            <person name="Nakamura H."/>
            <person name="Mori M."/>
            <person name="Yoshida Y."/>
            <person name="Ohtoshi R."/>
            <person name="Malay A.D."/>
            <person name="Moran D.A.P."/>
            <person name="Tomita M."/>
            <person name="Numata K."/>
            <person name="Arakawa K."/>
        </authorList>
    </citation>
    <scope>NUCLEOTIDE SEQUENCE</scope>
</reference>
<protein>
    <submittedName>
        <fullName evidence="1">Uncharacterized protein</fullName>
    </submittedName>
</protein>
<name>A0A8X6LTK1_TRICU</name>
<comment type="caution">
    <text evidence="1">The sequence shown here is derived from an EMBL/GenBank/DDBJ whole genome shotgun (WGS) entry which is preliminary data.</text>
</comment>